<keyword evidence="2" id="KW-1185">Reference proteome</keyword>
<protein>
    <submittedName>
        <fullName evidence="1">Lymphocyte antigen 75</fullName>
    </submittedName>
</protein>
<evidence type="ECO:0000313" key="1">
    <source>
        <dbReference type="EMBL" id="KAG8001298.1"/>
    </source>
</evidence>
<dbReference type="Proteomes" id="UP000805704">
    <property type="component" value="Chromosome 7"/>
</dbReference>
<dbReference type="EMBL" id="CM024795">
    <property type="protein sequence ID" value="KAG8001298.1"/>
    <property type="molecule type" value="Genomic_DNA"/>
</dbReference>
<sequence length="439" mass="50161">MCLTGVPSFSVLIERDCGVLNSRRKYESESCNKRLPYICKKSVNASHAAAAPEPFAYKETVCAEGWVPWNGWCYKLVKDKPQTFTDATKHCNNTEGGFLASLHSIDIKEMISTNFHADNKLLDVWIGLQGFGINTTVLKWIDQAPVTFTYWGINQPSRPTQEISCVSYTGEGWRRHGNSCFQVNPKQVSFKDRCNVTIRNRFEQAFISRLLGEYISKEPQYFWIGLQDTKNTREYQWLSQNGSLGVVTYTNWGWFEPNLDGGCAVISTAKPLGKWEVKNCTTFKAGTICRRDLGPPPGPEPEPNPNATCPIGWTSRPNIKNCYKVFHSERVSRKRSWEEAERFCRALGASLPSFTNIDEMRALHAIMRETISDNRYFWVGLNRRNPADRSWQWSNGQPVSVDVLHRDFHEDDEYSRDCAAFKVGIVDFYEQTLKAEVGH</sequence>
<accession>A0ACB7EGE6</accession>
<organism evidence="1 2">
    <name type="scientific">Nibea albiflora</name>
    <name type="common">Yellow drum</name>
    <name type="synonym">Corvina albiflora</name>
    <dbReference type="NCBI Taxonomy" id="240163"/>
    <lineage>
        <taxon>Eukaryota</taxon>
        <taxon>Metazoa</taxon>
        <taxon>Chordata</taxon>
        <taxon>Craniata</taxon>
        <taxon>Vertebrata</taxon>
        <taxon>Euteleostomi</taxon>
        <taxon>Actinopterygii</taxon>
        <taxon>Neopterygii</taxon>
        <taxon>Teleostei</taxon>
        <taxon>Neoteleostei</taxon>
        <taxon>Acanthomorphata</taxon>
        <taxon>Eupercaria</taxon>
        <taxon>Sciaenidae</taxon>
        <taxon>Nibea</taxon>
    </lineage>
</organism>
<comment type="caution">
    <text evidence="1">The sequence shown here is derived from an EMBL/GenBank/DDBJ whole genome shotgun (WGS) entry which is preliminary data.</text>
</comment>
<reference evidence="1" key="1">
    <citation type="submission" date="2020-04" db="EMBL/GenBank/DDBJ databases">
        <title>A chromosome-scale assembly and high-density genetic map of the yellow drum (Nibea albiflora) genome.</title>
        <authorList>
            <person name="Xu D."/>
            <person name="Zhang W."/>
            <person name="Chen R."/>
            <person name="Tan P."/>
            <person name="Wang L."/>
            <person name="Song H."/>
            <person name="Tian L."/>
            <person name="Zhu Q."/>
            <person name="Wang B."/>
        </authorList>
    </citation>
    <scope>NUCLEOTIDE SEQUENCE</scope>
    <source>
        <strain evidence="1">ZJHYS-2018</strain>
    </source>
</reference>
<name>A0ACB7EGE6_NIBAL</name>
<gene>
    <name evidence="1" type="primary">LY75.3</name>
    <name evidence="1" type="ORF">GBF38_006901</name>
</gene>
<evidence type="ECO:0000313" key="2">
    <source>
        <dbReference type="Proteomes" id="UP000805704"/>
    </source>
</evidence>
<proteinExistence type="predicted"/>